<dbReference type="eggNOG" id="COG1615">
    <property type="taxonomic scope" value="Bacteria"/>
</dbReference>
<feature type="domain" description="Outer membrane protein beta-barrel" evidence="2">
    <location>
        <begin position="605"/>
        <end position="782"/>
    </location>
</feature>
<dbReference type="Pfam" id="PF14905">
    <property type="entry name" value="OMP_b-brl_3"/>
    <property type="match status" value="1"/>
</dbReference>
<reference evidence="3 4" key="1">
    <citation type="submission" date="2011-12" db="EMBL/GenBank/DDBJ databases">
        <title>The Genome Sequence of Prevotella micans F0438.</title>
        <authorList>
            <consortium name="The Broad Institute Genome Sequencing Platform"/>
            <person name="Earl A."/>
            <person name="Ward D."/>
            <person name="Feldgarden M."/>
            <person name="Gevers D."/>
            <person name="Izard J."/>
            <person name="Baranova O.V."/>
            <person name="Blanton J.M."/>
            <person name="Wade W.G."/>
            <person name="Dewhirst F.E."/>
            <person name="Young S.K."/>
            <person name="Zeng Q."/>
            <person name="Gargeya S."/>
            <person name="Fitzgerald M."/>
            <person name="Haas B."/>
            <person name="Abouelleil A."/>
            <person name="Alvarado L."/>
            <person name="Arachchi H.M."/>
            <person name="Berlin A."/>
            <person name="Chapman S.B."/>
            <person name="Gearin G."/>
            <person name="Goldberg J."/>
            <person name="Griggs A."/>
            <person name="Gujja S."/>
            <person name="Hansen M."/>
            <person name="Heiman D."/>
            <person name="Howarth C."/>
            <person name="Larimer J."/>
            <person name="Lui A."/>
            <person name="MacDonald P.J.P."/>
            <person name="McCowen C."/>
            <person name="Montmayeur A."/>
            <person name="Murphy C."/>
            <person name="Neiman D."/>
            <person name="Pearson M."/>
            <person name="Priest M."/>
            <person name="Roberts A."/>
            <person name="Saif S."/>
            <person name="Shea T."/>
            <person name="Sisk P."/>
            <person name="Stolte C."/>
            <person name="Sykes S."/>
            <person name="Wortman J."/>
            <person name="Nusbaum C."/>
            <person name="Birren B."/>
        </authorList>
    </citation>
    <scope>NUCLEOTIDE SEQUENCE [LARGE SCALE GENOMIC DNA]</scope>
    <source>
        <strain evidence="3 4">F0438</strain>
    </source>
</reference>
<protein>
    <recommendedName>
        <fullName evidence="2">Outer membrane protein beta-barrel domain-containing protein</fullName>
    </recommendedName>
</protein>
<dbReference type="InterPro" id="IPR041700">
    <property type="entry name" value="OMP_b-brl_3"/>
</dbReference>
<dbReference type="SUPFAM" id="SSF49464">
    <property type="entry name" value="Carboxypeptidase regulatory domain-like"/>
    <property type="match status" value="1"/>
</dbReference>
<accession>H1Q2K0</accession>
<organism evidence="3 4">
    <name type="scientific">Prevotella micans F0438</name>
    <dbReference type="NCBI Taxonomy" id="883158"/>
    <lineage>
        <taxon>Bacteria</taxon>
        <taxon>Pseudomonadati</taxon>
        <taxon>Bacteroidota</taxon>
        <taxon>Bacteroidia</taxon>
        <taxon>Bacteroidales</taxon>
        <taxon>Prevotellaceae</taxon>
        <taxon>Prevotella</taxon>
    </lineage>
</organism>
<dbReference type="Pfam" id="PF13715">
    <property type="entry name" value="CarbopepD_reg_2"/>
    <property type="match status" value="1"/>
</dbReference>
<evidence type="ECO:0000313" key="3">
    <source>
        <dbReference type="EMBL" id="EHO70639.1"/>
    </source>
</evidence>
<dbReference type="Gene3D" id="2.60.40.1120">
    <property type="entry name" value="Carboxypeptidase-like, regulatory domain"/>
    <property type="match status" value="1"/>
</dbReference>
<dbReference type="RefSeq" id="WP_006952430.1">
    <property type="nucleotide sequence ID" value="NZ_JH594522.1"/>
</dbReference>
<keyword evidence="4" id="KW-1185">Reference proteome</keyword>
<dbReference type="STRING" id="883158.HMPREF9140_01138"/>
<feature type="compositionally biased region" description="Pro residues" evidence="1">
    <location>
        <begin position="970"/>
        <end position="980"/>
    </location>
</feature>
<evidence type="ECO:0000256" key="1">
    <source>
        <dbReference type="SAM" id="MobiDB-lite"/>
    </source>
</evidence>
<feature type="region of interest" description="Disordered" evidence="1">
    <location>
        <begin position="955"/>
        <end position="997"/>
    </location>
</feature>
<dbReference type="eggNOG" id="COG4206">
    <property type="taxonomic scope" value="Bacteria"/>
</dbReference>
<dbReference type="PATRIC" id="fig|883158.3.peg.1149"/>
<dbReference type="SUPFAM" id="SSF56935">
    <property type="entry name" value="Porins"/>
    <property type="match status" value="1"/>
</dbReference>
<dbReference type="HOGENOM" id="CLU_012729_0_1_10"/>
<dbReference type="EMBL" id="AGWK01000032">
    <property type="protein sequence ID" value="EHO70639.1"/>
    <property type="molecule type" value="Genomic_DNA"/>
</dbReference>
<dbReference type="AlphaFoldDB" id="H1Q2K0"/>
<name>H1Q2K0_9BACT</name>
<dbReference type="Proteomes" id="UP000016023">
    <property type="component" value="Unassembled WGS sequence"/>
</dbReference>
<evidence type="ECO:0000259" key="2">
    <source>
        <dbReference type="Pfam" id="PF14905"/>
    </source>
</evidence>
<evidence type="ECO:0000313" key="4">
    <source>
        <dbReference type="Proteomes" id="UP000016023"/>
    </source>
</evidence>
<gene>
    <name evidence="3" type="ORF">HMPREF9140_01138</name>
</gene>
<comment type="caution">
    <text evidence="3">The sequence shown here is derived from an EMBL/GenBank/DDBJ whole genome shotgun (WGS) entry which is preliminary data.</text>
</comment>
<proteinExistence type="predicted"/>
<sequence>MKKKIWLIIFFILSIVQVFGQNKTITGELLDGQSNEKVQYAVVQLLRKDSTYATGTTSDDNGKFSLQAPEAGEYIVQASFIGYKNISRNVRIVDNQDVNLGQLVFKTDSHLLKEVTVTGSASKVVLKEDTFQYNVSAYRVPEGSTVEALVKLLPGAEVSSDGTIKINGKEVKKILIDGKEFMTGDTKTALKNLPTSIVDKVKSYDQQSDLARVTGIDDGEETTVLDFGVKKGMNRGILTNIDLSIGSKGRYSERAMGGYFNDKIKSMLFGSANNVNDMGFGGGGPRGGGPFGGRRDGLNATKMVGLNINYDNGSTLQWDGSLRWNHSNSDLNARVSSENFVAQNGSFSNKLMQEYTRTDSWDGRFRLEWSPDSAWNIMFRPRLQLSKSDGINRSSSAAFTSDPYEHVTDPLGTSSIAQIKTLGLVVNNQRNNTITFGDNKILGTMLQINRKIGRNGRNITLRFDGNYGDSDSQTFSTQDIEYYLLKNAQGLDSTYQAYRYNLMPIKNIGYAIQGTYSEPVAKKTYLQFSYQYKYDFSKSDRNTYDFSNLGTGFFNSVTPEYRSWPSYLTLLPRRLEDYLDKGLSRYSEYRTYAHDMQLTLRMVRDKWNLNTGVMVQPLKSDYTQDYLGVHIDTTRRVVNWSPTLDFRYKFNTQSKLRINYRGIVTQPSMSQLLDITDNTDPQNISVGNPGLKPAFTNRFRLFYNTFRQSHSQSLMTFAHFSTTKNAIGNSVTYETSSGARTVRPVNVNGNWDANAAFMFNTSVDSAGVWNINTFTIADFNRYAGLLQQNMSSAVSKNITKSLNIGERLSSSYRSGWFDIELDGSLNYTNTRNNLQPSGNLNTWQFSYGTTISLSLPWGMSLSTDIHRQSRRGYNDASLNSNELLWNAQLSQSMLRGNALTISLQFYDILRQQSNLSRVINSLSRTDTEYNSINSYAMLKATFNLNIFGGRSTLRKGDDNNDFGPGGDGPGGPPPGGPPPGGNKRFGGPPPGGRFGGR</sequence>
<dbReference type="InterPro" id="IPR008969">
    <property type="entry name" value="CarboxyPept-like_regulatory"/>
</dbReference>